<dbReference type="SMART" id="SM00530">
    <property type="entry name" value="HTH_XRE"/>
    <property type="match status" value="1"/>
</dbReference>
<gene>
    <name evidence="2" type="ORF">HNR61_000732</name>
</gene>
<accession>A0A7W3LJB8</accession>
<dbReference type="Pfam" id="PF13560">
    <property type="entry name" value="HTH_31"/>
    <property type="match status" value="1"/>
</dbReference>
<organism evidence="2 3">
    <name type="scientific">Actinomadura namibiensis</name>
    <dbReference type="NCBI Taxonomy" id="182080"/>
    <lineage>
        <taxon>Bacteria</taxon>
        <taxon>Bacillati</taxon>
        <taxon>Actinomycetota</taxon>
        <taxon>Actinomycetes</taxon>
        <taxon>Streptosporangiales</taxon>
        <taxon>Thermomonosporaceae</taxon>
        <taxon>Actinomadura</taxon>
    </lineage>
</organism>
<dbReference type="PROSITE" id="PS50943">
    <property type="entry name" value="HTH_CROC1"/>
    <property type="match status" value="1"/>
</dbReference>
<dbReference type="RefSeq" id="WP_182841635.1">
    <property type="nucleotide sequence ID" value="NZ_BAAALP010000008.1"/>
</dbReference>
<evidence type="ECO:0000313" key="2">
    <source>
        <dbReference type="EMBL" id="MBA8949134.1"/>
    </source>
</evidence>
<sequence length="260" mass="28900">MGAKKPMPALVRFGGVVNHHREQSGLSRAQLAAMVPLAPGYVGQIIRGLSKCSRETAVKLDAVLDAEGDVVRAWDKWVMKTDSPRSFADFSESEATAALLRAVDVLHVYGLFQAEAYARALLPREEDLRQRLRRQDVLERSSPPTVLAILDEGVLYREVGSAAIMREQLERLVELSRHPSVHIQVAPFAYYRGVSGTFSIATQSDTSSVAFLDNAAYGDTVHDNQVISSLMDTFGRMQARALNVEESRAFIRKVIEQRWT</sequence>
<dbReference type="Proteomes" id="UP000572680">
    <property type="component" value="Unassembled WGS sequence"/>
</dbReference>
<evidence type="ECO:0000259" key="1">
    <source>
        <dbReference type="PROSITE" id="PS50943"/>
    </source>
</evidence>
<dbReference type="AlphaFoldDB" id="A0A7W3LJB8"/>
<dbReference type="InterPro" id="IPR010982">
    <property type="entry name" value="Lambda_DNA-bd_dom_sf"/>
</dbReference>
<dbReference type="EMBL" id="JACJIA010000001">
    <property type="protein sequence ID" value="MBA8949134.1"/>
    <property type="molecule type" value="Genomic_DNA"/>
</dbReference>
<dbReference type="CDD" id="cd00093">
    <property type="entry name" value="HTH_XRE"/>
    <property type="match status" value="1"/>
</dbReference>
<comment type="caution">
    <text evidence="2">The sequence shown here is derived from an EMBL/GenBank/DDBJ whole genome shotgun (WGS) entry which is preliminary data.</text>
</comment>
<feature type="domain" description="HTH cro/C1-type" evidence="1">
    <location>
        <begin position="21"/>
        <end position="71"/>
    </location>
</feature>
<evidence type="ECO:0000313" key="3">
    <source>
        <dbReference type="Proteomes" id="UP000572680"/>
    </source>
</evidence>
<dbReference type="InterPro" id="IPR001387">
    <property type="entry name" value="Cro/C1-type_HTH"/>
</dbReference>
<keyword evidence="3" id="KW-1185">Reference proteome</keyword>
<dbReference type="Gene3D" id="1.10.260.40">
    <property type="entry name" value="lambda repressor-like DNA-binding domains"/>
    <property type="match status" value="1"/>
</dbReference>
<dbReference type="Pfam" id="PF19054">
    <property type="entry name" value="DUF5753"/>
    <property type="match status" value="1"/>
</dbReference>
<dbReference type="InterPro" id="IPR043917">
    <property type="entry name" value="DUF5753"/>
</dbReference>
<protein>
    <submittedName>
        <fullName evidence="2">Transcriptional regulator with XRE-family HTH domain</fullName>
    </submittedName>
</protein>
<name>A0A7W3LJB8_ACTNM</name>
<proteinExistence type="predicted"/>
<dbReference type="GO" id="GO:0003677">
    <property type="term" value="F:DNA binding"/>
    <property type="evidence" value="ECO:0007669"/>
    <property type="project" value="InterPro"/>
</dbReference>
<dbReference type="SUPFAM" id="SSF47413">
    <property type="entry name" value="lambda repressor-like DNA-binding domains"/>
    <property type="match status" value="1"/>
</dbReference>
<reference evidence="2 3" key="1">
    <citation type="submission" date="2020-08" db="EMBL/GenBank/DDBJ databases">
        <title>Genomic Encyclopedia of Type Strains, Phase IV (KMG-IV): sequencing the most valuable type-strain genomes for metagenomic binning, comparative biology and taxonomic classification.</title>
        <authorList>
            <person name="Goeker M."/>
        </authorList>
    </citation>
    <scope>NUCLEOTIDE SEQUENCE [LARGE SCALE GENOMIC DNA]</scope>
    <source>
        <strain evidence="2 3">DSM 44197</strain>
    </source>
</reference>